<reference evidence="4" key="1">
    <citation type="submission" date="2020-07" db="EMBL/GenBank/DDBJ databases">
        <title>Description of Mycobacterium gordonae subsp. intergordonae subsp.nov. and Mycobacterium gordonae subsp. gordonae subsp. nov.</title>
        <authorList>
            <person name="Yu X."/>
        </authorList>
    </citation>
    <scope>NUCLEOTIDE SEQUENCE [LARGE SCALE GENOMIC DNA]</scope>
    <source>
        <strain evidence="4">24</strain>
    </source>
</reference>
<reference evidence="4" key="3">
    <citation type="submission" date="2023-07" db="EMBL/GenBank/DDBJ databases">
        <title>Description of Mycobacterium gordonae subsp. intergordonae subsp.nov. and Mycobacterium gordonae subsp. gordonae subsp. nov.</title>
        <authorList>
            <person name="Huang H."/>
        </authorList>
    </citation>
    <scope>NUCLEOTIDE SEQUENCE [LARGE SCALE GENOMIC DNA]</scope>
    <source>
        <strain evidence="4">24</strain>
    </source>
</reference>
<feature type="region of interest" description="Disordered" evidence="1">
    <location>
        <begin position="16"/>
        <end position="188"/>
    </location>
</feature>
<sequence length="336" mass="36007">MTDTEDTKQISVAELLARNGNIGAPASTRRRRRRRGDDSVSVAELTGEIPVVRDDRHGQEPPAPKAAGPSVADPVWPSAEVRVAEPTPTAEPPAKAPAKAPEPARFESEGKATYWAEPEPRWPKSESAARRTPGPQRSEYPRPLRQASAADDVSQSGAEHMSPDPVGHYTDSSVDVMDSEVREPESVVEDSAYVRSYLHGPDDSTADGTLFGGQSIADEVARRGREPVSAESSDDDEHEDEDDEDRPSKLTAVGRGLLVALQSILAVVFGAGLFVAFEELWRWDAIVALVLSVLVILGLVVAVRVVRKTEDIASTLIAVAVGALITLGPMALLQTS</sequence>
<dbReference type="EMBL" id="CP059165">
    <property type="protein sequence ID" value="QLL08183.1"/>
    <property type="molecule type" value="Genomic_DNA"/>
</dbReference>
<feature type="compositionally biased region" description="Acidic residues" evidence="1">
    <location>
        <begin position="232"/>
        <end position="245"/>
    </location>
</feature>
<keyword evidence="4" id="KW-1185">Reference proteome</keyword>
<feature type="transmembrane region" description="Helical" evidence="2">
    <location>
        <begin position="313"/>
        <end position="333"/>
    </location>
</feature>
<accession>A0A7D6E6X4</accession>
<feature type="transmembrane region" description="Helical" evidence="2">
    <location>
        <begin position="283"/>
        <end position="306"/>
    </location>
</feature>
<keyword evidence="2" id="KW-0812">Transmembrane</keyword>
<evidence type="ECO:0000313" key="4">
    <source>
        <dbReference type="Proteomes" id="UP000510682"/>
    </source>
</evidence>
<dbReference type="RefSeq" id="WP_180916783.1">
    <property type="nucleotide sequence ID" value="NZ_CP059165.1"/>
</dbReference>
<gene>
    <name evidence="3" type="ORF">H0P51_04195</name>
</gene>
<dbReference type="KEGG" id="mgor:H0P51_04195"/>
<evidence type="ECO:0008006" key="5">
    <source>
        <dbReference type="Google" id="ProtNLM"/>
    </source>
</evidence>
<evidence type="ECO:0000256" key="1">
    <source>
        <dbReference type="SAM" id="MobiDB-lite"/>
    </source>
</evidence>
<reference evidence="3 4" key="2">
    <citation type="submission" date="2020-07" db="EMBL/GenBank/DDBJ databases">
        <authorList>
            <person name="Yu X."/>
        </authorList>
    </citation>
    <scope>NUCLEOTIDE SEQUENCE [LARGE SCALE GENOMIC DNA]</scope>
    <source>
        <strain evidence="4">24</strain>
    </source>
</reference>
<name>A0A7D6E6X4_9MYCO</name>
<protein>
    <recommendedName>
        <fullName evidence="5">Transmembrane protein</fullName>
    </recommendedName>
</protein>
<proteinExistence type="predicted"/>
<organism evidence="3 4">
    <name type="scientific">Mycobacterium vicinigordonae</name>
    <dbReference type="NCBI Taxonomy" id="1719132"/>
    <lineage>
        <taxon>Bacteria</taxon>
        <taxon>Bacillati</taxon>
        <taxon>Actinomycetota</taxon>
        <taxon>Actinomycetes</taxon>
        <taxon>Mycobacteriales</taxon>
        <taxon>Mycobacteriaceae</taxon>
        <taxon>Mycobacterium</taxon>
    </lineage>
</organism>
<dbReference type="AlphaFoldDB" id="A0A7D6E6X4"/>
<feature type="transmembrane region" description="Helical" evidence="2">
    <location>
        <begin position="256"/>
        <end position="277"/>
    </location>
</feature>
<evidence type="ECO:0000256" key="2">
    <source>
        <dbReference type="SAM" id="Phobius"/>
    </source>
</evidence>
<keyword evidence="2" id="KW-1133">Transmembrane helix</keyword>
<feature type="region of interest" description="Disordered" evidence="1">
    <location>
        <begin position="220"/>
        <end position="248"/>
    </location>
</feature>
<keyword evidence="2" id="KW-0472">Membrane</keyword>
<feature type="compositionally biased region" description="Basic and acidic residues" evidence="1">
    <location>
        <begin position="118"/>
        <end position="129"/>
    </location>
</feature>
<dbReference type="Proteomes" id="UP000510682">
    <property type="component" value="Chromosome"/>
</dbReference>
<evidence type="ECO:0000313" key="3">
    <source>
        <dbReference type="EMBL" id="QLL08183.1"/>
    </source>
</evidence>